<dbReference type="PANTHER" id="PTHR40037">
    <property type="entry name" value="PHOSPHOESTERASE YJCG-RELATED"/>
    <property type="match status" value="1"/>
</dbReference>
<reference evidence="2" key="1">
    <citation type="submission" date="2016-10" db="EMBL/GenBank/DDBJ databases">
        <authorList>
            <person name="Varghese N."/>
            <person name="Submissions S."/>
        </authorList>
    </citation>
    <scope>NUCLEOTIDE SEQUENCE [LARGE SCALE GENOMIC DNA]</scope>
    <source>
        <strain evidence="2">KPR-1</strain>
    </source>
</reference>
<protein>
    <submittedName>
        <fullName evidence="1">2'-5' RNA ligase</fullName>
    </submittedName>
</protein>
<dbReference type="Gene3D" id="3.90.1140.10">
    <property type="entry name" value="Cyclic phosphodiesterase"/>
    <property type="match status" value="1"/>
</dbReference>
<keyword evidence="2" id="KW-1185">Reference proteome</keyword>
<name>A0A1H3YZV5_9ACTO</name>
<dbReference type="OrthoDB" id="358773at2"/>
<organism evidence="1 2">
    <name type="scientific">Bowdeniella nasicola</name>
    <dbReference type="NCBI Taxonomy" id="208480"/>
    <lineage>
        <taxon>Bacteria</taxon>
        <taxon>Bacillati</taxon>
        <taxon>Actinomycetota</taxon>
        <taxon>Actinomycetes</taxon>
        <taxon>Actinomycetales</taxon>
        <taxon>Actinomycetaceae</taxon>
        <taxon>Bowdeniella</taxon>
    </lineage>
</organism>
<sequence length="178" mass="19063">MVASRSLYACVILPLSGSLARAVRDARSASLPPGIEVPTHITVLPPWRASAGEINALLAHTATVGETCSPFEVSSGEIGTFEPISPVVYLDIARGRESIFRLHRQLKAGVPGADFRFPFVPHITLAQIDDDAQLDAVREHMADFSGSSLVTDMCVVTGPSLEHWSEQECVKLSGPGSR</sequence>
<evidence type="ECO:0000313" key="1">
    <source>
        <dbReference type="EMBL" id="SEA16688.1"/>
    </source>
</evidence>
<dbReference type="PANTHER" id="PTHR40037:SF1">
    <property type="entry name" value="PHOSPHOESTERASE SAOUHSC_00951-RELATED"/>
    <property type="match status" value="1"/>
</dbReference>
<dbReference type="GO" id="GO:0016874">
    <property type="term" value="F:ligase activity"/>
    <property type="evidence" value="ECO:0007669"/>
    <property type="project" value="UniProtKB-KW"/>
</dbReference>
<dbReference type="SUPFAM" id="SSF55144">
    <property type="entry name" value="LigT-like"/>
    <property type="match status" value="1"/>
</dbReference>
<proteinExistence type="predicted"/>
<dbReference type="InterPro" id="IPR009097">
    <property type="entry name" value="Cyclic_Pdiesterase"/>
</dbReference>
<keyword evidence="1" id="KW-0436">Ligase</keyword>
<dbReference type="InterPro" id="IPR050580">
    <property type="entry name" value="2H_phosphoesterase_YjcG-like"/>
</dbReference>
<dbReference type="AlphaFoldDB" id="A0A1H3YZV5"/>
<dbReference type="RefSeq" id="WP_092563133.1">
    <property type="nucleotide sequence ID" value="NZ_FNQV01000005.1"/>
</dbReference>
<gene>
    <name evidence="1" type="ORF">SAMN02910418_01042</name>
</gene>
<dbReference type="EMBL" id="FNQV01000005">
    <property type="protein sequence ID" value="SEA16688.1"/>
    <property type="molecule type" value="Genomic_DNA"/>
</dbReference>
<accession>A0A1H3YZV5</accession>
<dbReference type="Pfam" id="PF13563">
    <property type="entry name" value="2_5_RNA_ligase2"/>
    <property type="match status" value="1"/>
</dbReference>
<evidence type="ECO:0000313" key="2">
    <source>
        <dbReference type="Proteomes" id="UP000199288"/>
    </source>
</evidence>
<dbReference type="Proteomes" id="UP000199288">
    <property type="component" value="Unassembled WGS sequence"/>
</dbReference>